<organism evidence="3">
    <name type="scientific">Rhizophora mucronata</name>
    <name type="common">Asiatic mangrove</name>
    <dbReference type="NCBI Taxonomy" id="61149"/>
    <lineage>
        <taxon>Eukaryota</taxon>
        <taxon>Viridiplantae</taxon>
        <taxon>Streptophyta</taxon>
        <taxon>Embryophyta</taxon>
        <taxon>Tracheophyta</taxon>
        <taxon>Spermatophyta</taxon>
        <taxon>Magnoliopsida</taxon>
        <taxon>eudicotyledons</taxon>
        <taxon>Gunneridae</taxon>
        <taxon>Pentapetalae</taxon>
        <taxon>rosids</taxon>
        <taxon>fabids</taxon>
        <taxon>Malpighiales</taxon>
        <taxon>Rhizophoraceae</taxon>
        <taxon>Rhizophora</taxon>
    </lineage>
</organism>
<dbReference type="SUPFAM" id="SSF54427">
    <property type="entry name" value="NTF2-like"/>
    <property type="match status" value="1"/>
</dbReference>
<dbReference type="EMBL" id="GGEC01003299">
    <property type="protein sequence ID" value="MBW83782.1"/>
    <property type="molecule type" value="Transcribed_RNA"/>
</dbReference>
<feature type="domain" description="UVR" evidence="1">
    <location>
        <begin position="105"/>
        <end position="134"/>
    </location>
</feature>
<proteinExistence type="predicted"/>
<dbReference type="InterPro" id="IPR037401">
    <property type="entry name" value="SnoaL-like"/>
</dbReference>
<evidence type="ECO:0000313" key="3">
    <source>
        <dbReference type="EMBL" id="MBW83782.1"/>
    </source>
</evidence>
<accession>A0A2P2IRA2</accession>
<dbReference type="PANTHER" id="PTHR34957:SF1">
    <property type="entry name" value="NUCLEAR TRANSPORT FACTOR 2 (NTF2) FAMILY PROTEIN"/>
    <property type="match status" value="1"/>
</dbReference>
<dbReference type="Pfam" id="PF02151">
    <property type="entry name" value="UVR"/>
    <property type="match status" value="1"/>
</dbReference>
<dbReference type="InterPro" id="IPR001943">
    <property type="entry name" value="UVR_dom"/>
</dbReference>
<evidence type="ECO:0000259" key="2">
    <source>
        <dbReference type="Pfam" id="PF13474"/>
    </source>
</evidence>
<evidence type="ECO:0000259" key="1">
    <source>
        <dbReference type="Pfam" id="PF02151"/>
    </source>
</evidence>
<sequence length="259" mass="29333">MAVYGSSLCYKVGLVDGGKILQLSCSCIDGFKKLNHFFPPNPKQNRMFLATAYSGRHYRHLEFCSRRTSQFVRNSLLLSSRACQVKSEDSEDILSGESIILDEQTLMQDLQNAIKEENYAKAAKIRDSLRELQEDSKSSVLAANAQFYNAFREGNLAAMQALWTKGDHVCCVHPGASGVLGYDDVVESWEVVWMNYDFPLDIELKNIRVHFRGDVGYVTCIEFIRTKGSSWGAQFVTNVFERIDGHWFICIHHASPLDL</sequence>
<reference evidence="3" key="1">
    <citation type="submission" date="2018-02" db="EMBL/GenBank/DDBJ databases">
        <title>Rhizophora mucronata_Transcriptome.</title>
        <authorList>
            <person name="Meera S.P."/>
            <person name="Sreeshan A."/>
            <person name="Augustine A."/>
        </authorList>
    </citation>
    <scope>NUCLEOTIDE SEQUENCE</scope>
    <source>
        <tissue evidence="3">Leaf</tissue>
    </source>
</reference>
<protein>
    <submittedName>
        <fullName evidence="3">Uncharacterized protein LOC8273227 isoform X1</fullName>
    </submittedName>
</protein>
<dbReference type="PANTHER" id="PTHR34957">
    <property type="entry name" value="NUCLEAR TRANSPORT FACTOR 2 (NTF2) FAMILY PROTEIN"/>
    <property type="match status" value="1"/>
</dbReference>
<feature type="domain" description="SnoaL-like" evidence="2">
    <location>
        <begin position="140"/>
        <end position="256"/>
    </location>
</feature>
<name>A0A2P2IRA2_RHIMU</name>
<dbReference type="AlphaFoldDB" id="A0A2P2IRA2"/>
<dbReference type="Gene3D" id="3.10.450.50">
    <property type="match status" value="1"/>
</dbReference>
<dbReference type="InterPro" id="IPR032710">
    <property type="entry name" value="NTF2-like_dom_sf"/>
</dbReference>
<dbReference type="Pfam" id="PF13474">
    <property type="entry name" value="SnoaL_3"/>
    <property type="match status" value="1"/>
</dbReference>